<evidence type="ECO:0000313" key="2">
    <source>
        <dbReference type="EMBL" id="KZP10008.1"/>
    </source>
</evidence>
<dbReference type="AlphaFoldDB" id="A0A165YX37"/>
<keyword evidence="3" id="KW-1185">Reference proteome</keyword>
<reference evidence="2 3" key="1">
    <citation type="journal article" date="2016" name="Mol. Biol. Evol.">
        <title>Comparative Genomics of Early-Diverging Mushroom-Forming Fungi Provides Insights into the Origins of Lignocellulose Decay Capabilities.</title>
        <authorList>
            <person name="Nagy L.G."/>
            <person name="Riley R."/>
            <person name="Tritt A."/>
            <person name="Adam C."/>
            <person name="Daum C."/>
            <person name="Floudas D."/>
            <person name="Sun H."/>
            <person name="Yadav J.S."/>
            <person name="Pangilinan J."/>
            <person name="Larsson K.H."/>
            <person name="Matsuura K."/>
            <person name="Barry K."/>
            <person name="Labutti K."/>
            <person name="Kuo R."/>
            <person name="Ohm R.A."/>
            <person name="Bhattacharya S.S."/>
            <person name="Shirouzu T."/>
            <person name="Yoshinaga Y."/>
            <person name="Martin F.M."/>
            <person name="Grigoriev I.V."/>
            <person name="Hibbett D.S."/>
        </authorList>
    </citation>
    <scope>NUCLEOTIDE SEQUENCE [LARGE SCALE GENOMIC DNA]</scope>
    <source>
        <strain evidence="2 3">CBS 109695</strain>
    </source>
</reference>
<sequence>GGKLGDGLGDVECLVCTLDPQLRFSDRDAQEQSYGFGLGKIMSAASVVTSQVKHDPKDRRDIAPIKLNSTSGSKEP</sequence>
<protein>
    <submittedName>
        <fullName evidence="2">Uncharacterized protein</fullName>
    </submittedName>
</protein>
<name>A0A165YX37_9AGAM</name>
<feature type="compositionally biased region" description="Polar residues" evidence="1">
    <location>
        <begin position="67"/>
        <end position="76"/>
    </location>
</feature>
<organism evidence="2 3">
    <name type="scientific">Athelia psychrophila</name>
    <dbReference type="NCBI Taxonomy" id="1759441"/>
    <lineage>
        <taxon>Eukaryota</taxon>
        <taxon>Fungi</taxon>
        <taxon>Dikarya</taxon>
        <taxon>Basidiomycota</taxon>
        <taxon>Agaricomycotina</taxon>
        <taxon>Agaricomycetes</taxon>
        <taxon>Agaricomycetidae</taxon>
        <taxon>Atheliales</taxon>
        <taxon>Atheliaceae</taxon>
        <taxon>Athelia</taxon>
    </lineage>
</organism>
<feature type="non-terminal residue" evidence="2">
    <location>
        <position position="1"/>
    </location>
</feature>
<proteinExistence type="predicted"/>
<gene>
    <name evidence="2" type="ORF">FIBSPDRAFT_873038</name>
</gene>
<accession>A0A165YX37</accession>
<evidence type="ECO:0000313" key="3">
    <source>
        <dbReference type="Proteomes" id="UP000076532"/>
    </source>
</evidence>
<feature type="region of interest" description="Disordered" evidence="1">
    <location>
        <begin position="51"/>
        <end position="76"/>
    </location>
</feature>
<dbReference type="Proteomes" id="UP000076532">
    <property type="component" value="Unassembled WGS sequence"/>
</dbReference>
<evidence type="ECO:0000256" key="1">
    <source>
        <dbReference type="SAM" id="MobiDB-lite"/>
    </source>
</evidence>
<dbReference type="EMBL" id="KV417688">
    <property type="protein sequence ID" value="KZP10008.1"/>
    <property type="molecule type" value="Genomic_DNA"/>
</dbReference>
<feature type="compositionally biased region" description="Basic and acidic residues" evidence="1">
    <location>
        <begin position="52"/>
        <end position="63"/>
    </location>
</feature>